<organism evidence="2 3">
    <name type="scientific">Botryobasidium botryosum (strain FD-172 SS1)</name>
    <dbReference type="NCBI Taxonomy" id="930990"/>
    <lineage>
        <taxon>Eukaryota</taxon>
        <taxon>Fungi</taxon>
        <taxon>Dikarya</taxon>
        <taxon>Basidiomycota</taxon>
        <taxon>Agaricomycotina</taxon>
        <taxon>Agaricomycetes</taxon>
        <taxon>Cantharellales</taxon>
        <taxon>Botryobasidiaceae</taxon>
        <taxon>Botryobasidium</taxon>
    </lineage>
</organism>
<feature type="region of interest" description="Disordered" evidence="1">
    <location>
        <begin position="1"/>
        <end position="20"/>
    </location>
</feature>
<feature type="compositionally biased region" description="Low complexity" evidence="1">
    <location>
        <begin position="1"/>
        <end position="12"/>
    </location>
</feature>
<protein>
    <submittedName>
        <fullName evidence="2">Uncharacterized protein</fullName>
    </submittedName>
</protein>
<feature type="compositionally biased region" description="Low complexity" evidence="1">
    <location>
        <begin position="134"/>
        <end position="162"/>
    </location>
</feature>
<name>A0A067LWN1_BOTB1</name>
<gene>
    <name evidence="2" type="ORF">BOTBODRAFT_594272</name>
</gene>
<keyword evidence="3" id="KW-1185">Reference proteome</keyword>
<feature type="region of interest" description="Disordered" evidence="1">
    <location>
        <begin position="235"/>
        <end position="258"/>
    </location>
</feature>
<dbReference type="InParanoid" id="A0A067LWN1"/>
<evidence type="ECO:0000313" key="3">
    <source>
        <dbReference type="Proteomes" id="UP000027195"/>
    </source>
</evidence>
<dbReference type="EMBL" id="KL198101">
    <property type="protein sequence ID" value="KDQ07773.1"/>
    <property type="molecule type" value="Genomic_DNA"/>
</dbReference>
<reference evidence="3" key="1">
    <citation type="journal article" date="2014" name="Proc. Natl. Acad. Sci. U.S.A.">
        <title>Extensive sampling of basidiomycete genomes demonstrates inadequacy of the white-rot/brown-rot paradigm for wood decay fungi.</title>
        <authorList>
            <person name="Riley R."/>
            <person name="Salamov A.A."/>
            <person name="Brown D.W."/>
            <person name="Nagy L.G."/>
            <person name="Floudas D."/>
            <person name="Held B.W."/>
            <person name="Levasseur A."/>
            <person name="Lombard V."/>
            <person name="Morin E."/>
            <person name="Otillar R."/>
            <person name="Lindquist E.A."/>
            <person name="Sun H."/>
            <person name="LaButti K.M."/>
            <person name="Schmutz J."/>
            <person name="Jabbour D."/>
            <person name="Luo H."/>
            <person name="Baker S.E."/>
            <person name="Pisabarro A.G."/>
            <person name="Walton J.D."/>
            <person name="Blanchette R.A."/>
            <person name="Henrissat B."/>
            <person name="Martin F."/>
            <person name="Cullen D."/>
            <person name="Hibbett D.S."/>
            <person name="Grigoriev I.V."/>
        </authorList>
    </citation>
    <scope>NUCLEOTIDE SEQUENCE [LARGE SCALE GENOMIC DNA]</scope>
    <source>
        <strain evidence="3">FD-172 SS1</strain>
    </source>
</reference>
<evidence type="ECO:0000313" key="2">
    <source>
        <dbReference type="EMBL" id="KDQ07773.1"/>
    </source>
</evidence>
<sequence>MTTTPTTFLTTADPPPAPAVSRARRAILAIRTKLGLSSPKPAASRPTDAVCARDHVPFPAPPSPPHSPRSKAEAVLGVRLPLRYHHGQILLYRRRMIPADTLSFISLNRPRPESALHVPSLEWFYSQANPSLAISPQSSPTSSVSLVSGSDDADISSGSSSDVQSEELRPSPLKISKAASPVRATRRSPSAYSDSAYSSVFGEDFPAKLRQASRGDEPPLPELKEASSAEMVKVNGTLKDNLPRPSHESKASSATVYFTPPTSPLPMSFENLIAPPQKHAARKSAAHSTLPFPKHTGRIEDDRRHVSLAADFAPPYDPPDPSEGAADEDWEKLEASLRRARERRAQRSVRSATRERIWRTSGLSGVLEDAGRGGMQVELGFATRGR</sequence>
<feature type="compositionally biased region" description="Basic and acidic residues" evidence="1">
    <location>
        <begin position="241"/>
        <end position="250"/>
    </location>
</feature>
<dbReference type="HOGENOM" id="CLU_715693_0_0_1"/>
<feature type="region of interest" description="Disordered" evidence="1">
    <location>
        <begin position="134"/>
        <end position="195"/>
    </location>
</feature>
<evidence type="ECO:0000256" key="1">
    <source>
        <dbReference type="SAM" id="MobiDB-lite"/>
    </source>
</evidence>
<accession>A0A067LWN1</accession>
<proteinExistence type="predicted"/>
<dbReference type="AlphaFoldDB" id="A0A067LWN1"/>
<dbReference type="Proteomes" id="UP000027195">
    <property type="component" value="Unassembled WGS sequence"/>
</dbReference>
<feature type="region of interest" description="Disordered" evidence="1">
    <location>
        <begin position="276"/>
        <end position="330"/>
    </location>
</feature>